<evidence type="ECO:0000256" key="4">
    <source>
        <dbReference type="ARBA" id="ARBA00023284"/>
    </source>
</evidence>
<evidence type="ECO:0000256" key="2">
    <source>
        <dbReference type="ARBA" id="ARBA00022748"/>
    </source>
</evidence>
<comment type="subcellular location">
    <subcellularLocation>
        <location evidence="1">Cell envelope</location>
    </subcellularLocation>
</comment>
<dbReference type="RefSeq" id="WP_013767961.1">
    <property type="nucleotide sequence ID" value="NC_015510.1"/>
</dbReference>
<dbReference type="SUPFAM" id="SSF52833">
    <property type="entry name" value="Thioredoxin-like"/>
    <property type="match status" value="1"/>
</dbReference>
<dbReference type="eggNOG" id="COG0526">
    <property type="taxonomic scope" value="Bacteria"/>
</dbReference>
<dbReference type="InterPro" id="IPR050553">
    <property type="entry name" value="Thioredoxin_ResA/DsbE_sf"/>
</dbReference>
<reference evidence="6 7" key="1">
    <citation type="journal article" date="2011" name="Stand. Genomic Sci.">
        <title>Complete genome sequence of Haliscomenobacter hydrossis type strain (O).</title>
        <authorList>
            <consortium name="US DOE Joint Genome Institute (JGI-PGF)"/>
            <person name="Daligault H."/>
            <person name="Lapidus A."/>
            <person name="Zeytun A."/>
            <person name="Nolan M."/>
            <person name="Lucas S."/>
            <person name="Del Rio T.G."/>
            <person name="Tice H."/>
            <person name="Cheng J.F."/>
            <person name="Tapia R."/>
            <person name="Han C."/>
            <person name="Goodwin L."/>
            <person name="Pitluck S."/>
            <person name="Liolios K."/>
            <person name="Pagani I."/>
            <person name="Ivanova N."/>
            <person name="Huntemann M."/>
            <person name="Mavromatis K."/>
            <person name="Mikhailova N."/>
            <person name="Pati A."/>
            <person name="Chen A."/>
            <person name="Palaniappan K."/>
            <person name="Land M."/>
            <person name="Hauser L."/>
            <person name="Brambilla E.M."/>
            <person name="Rohde M."/>
            <person name="Verbarg S."/>
            <person name="Goker M."/>
            <person name="Bristow J."/>
            <person name="Eisen J.A."/>
            <person name="Markowitz V."/>
            <person name="Hugenholtz P."/>
            <person name="Kyrpides N.C."/>
            <person name="Klenk H.P."/>
            <person name="Woyke T."/>
        </authorList>
    </citation>
    <scope>NUCLEOTIDE SEQUENCE [LARGE SCALE GENOMIC DNA]</scope>
    <source>
        <strain evidence="7">ATCC 27775 / DSM 1100 / LMG 10767 / O</strain>
    </source>
</reference>
<keyword evidence="7" id="KW-1185">Reference proteome</keyword>
<dbReference type="PROSITE" id="PS51352">
    <property type="entry name" value="THIOREDOXIN_2"/>
    <property type="match status" value="1"/>
</dbReference>
<dbReference type="AlphaFoldDB" id="F4KUM9"/>
<evidence type="ECO:0000259" key="5">
    <source>
        <dbReference type="PROSITE" id="PS51352"/>
    </source>
</evidence>
<dbReference type="GO" id="GO:0030313">
    <property type="term" value="C:cell envelope"/>
    <property type="evidence" value="ECO:0007669"/>
    <property type="project" value="UniProtKB-SubCell"/>
</dbReference>
<evidence type="ECO:0000313" key="6">
    <source>
        <dbReference type="EMBL" id="AEE53432.1"/>
    </source>
</evidence>
<organism evidence="6 7">
    <name type="scientific">Haliscomenobacter hydrossis (strain ATCC 27775 / DSM 1100 / LMG 10767 / O)</name>
    <dbReference type="NCBI Taxonomy" id="760192"/>
    <lineage>
        <taxon>Bacteria</taxon>
        <taxon>Pseudomonadati</taxon>
        <taxon>Bacteroidota</taxon>
        <taxon>Saprospiria</taxon>
        <taxon>Saprospirales</taxon>
        <taxon>Haliscomenobacteraceae</taxon>
        <taxon>Haliscomenobacter</taxon>
    </lineage>
</organism>
<dbReference type="InterPro" id="IPR013766">
    <property type="entry name" value="Thioredoxin_domain"/>
</dbReference>
<evidence type="ECO:0000256" key="3">
    <source>
        <dbReference type="ARBA" id="ARBA00023157"/>
    </source>
</evidence>
<dbReference type="GO" id="GO:0017004">
    <property type="term" value="P:cytochrome complex assembly"/>
    <property type="evidence" value="ECO:0007669"/>
    <property type="project" value="UniProtKB-KW"/>
</dbReference>
<dbReference type="InterPro" id="IPR036249">
    <property type="entry name" value="Thioredoxin-like_sf"/>
</dbReference>
<reference key="2">
    <citation type="submission" date="2011-04" db="EMBL/GenBank/DDBJ databases">
        <title>Complete sequence of chromosome of Haliscomenobacter hydrossis DSM 1100.</title>
        <authorList>
            <consortium name="US DOE Joint Genome Institute (JGI-PGF)"/>
            <person name="Lucas S."/>
            <person name="Han J."/>
            <person name="Lapidus A."/>
            <person name="Bruce D."/>
            <person name="Goodwin L."/>
            <person name="Pitluck S."/>
            <person name="Peters L."/>
            <person name="Kyrpides N."/>
            <person name="Mavromatis K."/>
            <person name="Ivanova N."/>
            <person name="Ovchinnikova G."/>
            <person name="Pagani I."/>
            <person name="Daligault H."/>
            <person name="Detter J.C."/>
            <person name="Han C."/>
            <person name="Land M."/>
            <person name="Hauser L."/>
            <person name="Markowitz V."/>
            <person name="Cheng J.-F."/>
            <person name="Hugenholtz P."/>
            <person name="Woyke T."/>
            <person name="Wu D."/>
            <person name="Verbarg S."/>
            <person name="Frueling A."/>
            <person name="Brambilla E."/>
            <person name="Klenk H.-P."/>
            <person name="Eisen J.A."/>
        </authorList>
    </citation>
    <scope>NUCLEOTIDE SEQUENCE</scope>
    <source>
        <strain>DSM 1100</strain>
    </source>
</reference>
<dbReference type="GO" id="GO:0016209">
    <property type="term" value="F:antioxidant activity"/>
    <property type="evidence" value="ECO:0007669"/>
    <property type="project" value="InterPro"/>
</dbReference>
<dbReference type="CDD" id="cd02966">
    <property type="entry name" value="TlpA_like_family"/>
    <property type="match status" value="1"/>
</dbReference>
<proteinExistence type="predicted"/>
<dbReference type="Proteomes" id="UP000008461">
    <property type="component" value="Chromosome"/>
</dbReference>
<dbReference type="PROSITE" id="PS51257">
    <property type="entry name" value="PROKAR_LIPOPROTEIN"/>
    <property type="match status" value="1"/>
</dbReference>
<dbReference type="GO" id="GO:0016491">
    <property type="term" value="F:oxidoreductase activity"/>
    <property type="evidence" value="ECO:0007669"/>
    <property type="project" value="InterPro"/>
</dbReference>
<keyword evidence="2" id="KW-0201">Cytochrome c-type biogenesis</keyword>
<dbReference type="EMBL" id="CP002691">
    <property type="protein sequence ID" value="AEE53432.1"/>
    <property type="molecule type" value="Genomic_DNA"/>
</dbReference>
<dbReference type="PANTHER" id="PTHR42852:SF6">
    <property type="entry name" value="THIOL:DISULFIDE INTERCHANGE PROTEIN DSBE"/>
    <property type="match status" value="1"/>
</dbReference>
<dbReference type="HOGENOM" id="CLU_675960_0_0_10"/>
<keyword evidence="3" id="KW-1015">Disulfide bond</keyword>
<gene>
    <name evidence="6" type="ordered locus">Halhy_5608</name>
</gene>
<dbReference type="OrthoDB" id="616241at2"/>
<evidence type="ECO:0000313" key="7">
    <source>
        <dbReference type="Proteomes" id="UP000008461"/>
    </source>
</evidence>
<name>F4KUM9_HALH1</name>
<dbReference type="Gene3D" id="3.40.30.10">
    <property type="entry name" value="Glutaredoxin"/>
    <property type="match status" value="1"/>
</dbReference>
<dbReference type="STRING" id="760192.Halhy_5608"/>
<protein>
    <submittedName>
        <fullName evidence="6">Alkyl hydroperoxide reductase/ Thiol specific antioxidant/ Mal allergen</fullName>
    </submittedName>
</protein>
<accession>F4KUM9</accession>
<dbReference type="PANTHER" id="PTHR42852">
    <property type="entry name" value="THIOL:DISULFIDE INTERCHANGE PROTEIN DSBE"/>
    <property type="match status" value="1"/>
</dbReference>
<dbReference type="KEGG" id="hhy:Halhy_5608"/>
<feature type="domain" description="Thioredoxin" evidence="5">
    <location>
        <begin position="280"/>
        <end position="442"/>
    </location>
</feature>
<sequence length="449" mass="51703">MKINYILGFVVLVLGLQSCFFSAENPYTGLPPGKWRAVLKLDNNPVNPNPRGEPLPDKVNLKFEEVSQGELPFTFEVIYVTADSFYIEIINGDERIVVDDIKIGRDKSQAKDTIMIDFPVFDSYIKGYFLENAIDGEWVVRNRENYRIPFLARHGRDYRFSNLRKEPVMNVSGRWETTFEIGTPDEYKGIGEFKQEGNYLTGTFLTETGDYRYLEGTVQANKLYLSCFDGSHAYLFEGKINPTDSSMIGSFRSGNHYQTSWEAKFNPKAKLADAHSLTYLKPGYNKIDFSFENTEGKMVSLKDVRYQNKVKIIQIMGTWCPNCRDETEFLVDYLKQHPEQELEIIALAFERHKEKDKAMDALRRYRDNFKMDYALLLAGNSNKAEASQVLPMLNAVLAFPTMIIIDKNDRVQRIHTGFSGPATSEHKQFKAEFNRFILQLLSNKSVQQQ</sequence>
<dbReference type="Pfam" id="PF00578">
    <property type="entry name" value="AhpC-TSA"/>
    <property type="match status" value="1"/>
</dbReference>
<keyword evidence="4" id="KW-0676">Redox-active center</keyword>
<dbReference type="InterPro" id="IPR000866">
    <property type="entry name" value="AhpC/TSA"/>
</dbReference>
<evidence type="ECO:0000256" key="1">
    <source>
        <dbReference type="ARBA" id="ARBA00004196"/>
    </source>
</evidence>